<gene>
    <name evidence="10" type="ORF">KSB_29270</name>
</gene>
<keyword evidence="5" id="KW-0804">Transcription</keyword>
<feature type="DNA-binding region" description="OmpR/PhoB-type" evidence="7">
    <location>
        <begin position="139"/>
        <end position="237"/>
    </location>
</feature>
<evidence type="ECO:0000256" key="6">
    <source>
        <dbReference type="PROSITE-ProRule" id="PRU00169"/>
    </source>
</evidence>
<evidence type="ECO:0000256" key="1">
    <source>
        <dbReference type="ARBA" id="ARBA00022553"/>
    </source>
</evidence>
<dbReference type="Pfam" id="PF00486">
    <property type="entry name" value="Trans_reg_C"/>
    <property type="match status" value="1"/>
</dbReference>
<protein>
    <submittedName>
        <fullName evidence="10">DNA-binding response regulator</fullName>
    </submittedName>
</protein>
<evidence type="ECO:0000256" key="5">
    <source>
        <dbReference type="ARBA" id="ARBA00023163"/>
    </source>
</evidence>
<dbReference type="EMBL" id="BNJG01000001">
    <property type="protein sequence ID" value="GHO54452.1"/>
    <property type="molecule type" value="Genomic_DNA"/>
</dbReference>
<feature type="domain" description="OmpR/PhoB-type" evidence="9">
    <location>
        <begin position="139"/>
        <end position="237"/>
    </location>
</feature>
<dbReference type="Proteomes" id="UP000654345">
    <property type="component" value="Unassembled WGS sequence"/>
</dbReference>
<feature type="domain" description="Response regulatory" evidence="8">
    <location>
        <begin position="19"/>
        <end position="132"/>
    </location>
</feature>
<evidence type="ECO:0000259" key="8">
    <source>
        <dbReference type="PROSITE" id="PS50110"/>
    </source>
</evidence>
<accession>A0ABQ3UPB6</accession>
<dbReference type="GO" id="GO:0003677">
    <property type="term" value="F:DNA binding"/>
    <property type="evidence" value="ECO:0007669"/>
    <property type="project" value="UniProtKB-KW"/>
</dbReference>
<dbReference type="CDD" id="cd00383">
    <property type="entry name" value="trans_reg_C"/>
    <property type="match status" value="1"/>
</dbReference>
<dbReference type="Gene3D" id="6.10.250.690">
    <property type="match status" value="1"/>
</dbReference>
<dbReference type="PANTHER" id="PTHR48111:SF22">
    <property type="entry name" value="REGULATOR OF RPOS"/>
    <property type="match status" value="1"/>
</dbReference>
<keyword evidence="3" id="KW-0805">Transcription regulation</keyword>
<dbReference type="InterPro" id="IPR001867">
    <property type="entry name" value="OmpR/PhoB-type_DNA-bd"/>
</dbReference>
<dbReference type="SMART" id="SM00448">
    <property type="entry name" value="REC"/>
    <property type="match status" value="1"/>
</dbReference>
<keyword evidence="1 6" id="KW-0597">Phosphoprotein</keyword>
<evidence type="ECO:0000256" key="4">
    <source>
        <dbReference type="ARBA" id="ARBA00023125"/>
    </source>
</evidence>
<feature type="modified residue" description="4-aspartylphosphate" evidence="6">
    <location>
        <position position="68"/>
    </location>
</feature>
<comment type="caution">
    <text evidence="10">The sequence shown here is derived from an EMBL/GenBank/DDBJ whole genome shotgun (WGS) entry which is preliminary data.</text>
</comment>
<keyword evidence="4 7" id="KW-0238">DNA-binding</keyword>
<dbReference type="InterPro" id="IPR011006">
    <property type="entry name" value="CheY-like_superfamily"/>
</dbReference>
<dbReference type="Gene3D" id="1.10.10.10">
    <property type="entry name" value="Winged helix-like DNA-binding domain superfamily/Winged helix DNA-binding domain"/>
    <property type="match status" value="1"/>
</dbReference>
<evidence type="ECO:0000256" key="7">
    <source>
        <dbReference type="PROSITE-ProRule" id="PRU01091"/>
    </source>
</evidence>
<evidence type="ECO:0000256" key="2">
    <source>
        <dbReference type="ARBA" id="ARBA00023012"/>
    </source>
</evidence>
<evidence type="ECO:0000313" key="10">
    <source>
        <dbReference type="EMBL" id="GHO54452.1"/>
    </source>
</evidence>
<dbReference type="SUPFAM" id="SSF52172">
    <property type="entry name" value="CheY-like"/>
    <property type="match status" value="1"/>
</dbReference>
<evidence type="ECO:0000313" key="11">
    <source>
        <dbReference type="Proteomes" id="UP000654345"/>
    </source>
</evidence>
<dbReference type="PANTHER" id="PTHR48111">
    <property type="entry name" value="REGULATOR OF RPOS"/>
    <property type="match status" value="1"/>
</dbReference>
<dbReference type="InterPro" id="IPR036388">
    <property type="entry name" value="WH-like_DNA-bd_sf"/>
</dbReference>
<proteinExistence type="predicted"/>
<evidence type="ECO:0000256" key="3">
    <source>
        <dbReference type="ARBA" id="ARBA00023015"/>
    </source>
</evidence>
<keyword evidence="11" id="KW-1185">Reference proteome</keyword>
<dbReference type="SMART" id="SM00862">
    <property type="entry name" value="Trans_reg_C"/>
    <property type="match status" value="1"/>
</dbReference>
<reference evidence="10 11" key="1">
    <citation type="journal article" date="2021" name="Int. J. Syst. Evol. Microbiol.">
        <title>Reticulibacter mediterranei gen. nov., sp. nov., within the new family Reticulibacteraceae fam. nov., and Ktedonospora formicarum gen. nov., sp. nov., Ktedonobacter robiniae sp. nov., Dictyobacter formicarum sp. nov. and Dictyobacter arantiisoli sp. nov., belonging to the class Ktedonobacteria.</title>
        <authorList>
            <person name="Yabe S."/>
            <person name="Zheng Y."/>
            <person name="Wang C.M."/>
            <person name="Sakai Y."/>
            <person name="Abe K."/>
            <person name="Yokota A."/>
            <person name="Donadio S."/>
            <person name="Cavaletti L."/>
            <person name="Monciardini P."/>
        </authorList>
    </citation>
    <scope>NUCLEOTIDE SEQUENCE [LARGE SCALE GENOMIC DNA]</scope>
    <source>
        <strain evidence="10 11">SOSP1-30</strain>
    </source>
</reference>
<dbReference type="InterPro" id="IPR001789">
    <property type="entry name" value="Sig_transdc_resp-reg_receiver"/>
</dbReference>
<dbReference type="Gene3D" id="3.40.50.2300">
    <property type="match status" value="1"/>
</dbReference>
<evidence type="ECO:0000259" key="9">
    <source>
        <dbReference type="PROSITE" id="PS51755"/>
    </source>
</evidence>
<name>A0ABQ3UPB6_9CHLR</name>
<organism evidence="10 11">
    <name type="scientific">Ktedonobacter robiniae</name>
    <dbReference type="NCBI Taxonomy" id="2778365"/>
    <lineage>
        <taxon>Bacteria</taxon>
        <taxon>Bacillati</taxon>
        <taxon>Chloroflexota</taxon>
        <taxon>Ktedonobacteria</taxon>
        <taxon>Ktedonobacterales</taxon>
        <taxon>Ktedonobacteraceae</taxon>
        <taxon>Ktedonobacter</taxon>
    </lineage>
</organism>
<dbReference type="InterPro" id="IPR039420">
    <property type="entry name" value="WalR-like"/>
</dbReference>
<dbReference type="PROSITE" id="PS51755">
    <property type="entry name" value="OMPR_PHOB"/>
    <property type="match status" value="1"/>
</dbReference>
<dbReference type="PROSITE" id="PS50110">
    <property type="entry name" value="RESPONSE_REGULATORY"/>
    <property type="match status" value="1"/>
</dbReference>
<dbReference type="Pfam" id="PF00072">
    <property type="entry name" value="Response_reg"/>
    <property type="match status" value="1"/>
</dbReference>
<sequence length="241" mass="27115">MIRDNERLSPIQGANMATRILLIDDDPKIISLLRRGLAYEGFEVYTAMDGESGLAAAQQYQPHLALLDITMPGTDGFEVCRCLRLRGDIAIIMLTARDDVEDKVNALNTGADDYVPKPFAFDELVARIRAVLRRQNAGEERLNYADLEINRATREVQRAGQPIELTALEYELLVLFLCHPRQVLTRNQILSRVWGYDAETETNALEVHIGHLRQKLEAGGGSRLIQTIRGIGYTLRGEARR</sequence>
<keyword evidence="2" id="KW-0902">Two-component regulatory system</keyword>